<dbReference type="GO" id="GO:0016787">
    <property type="term" value="F:hydrolase activity"/>
    <property type="evidence" value="ECO:0007669"/>
    <property type="project" value="UniProtKB-KW"/>
</dbReference>
<dbReference type="OrthoDB" id="8820785at2"/>
<proteinExistence type="predicted"/>
<dbReference type="EMBL" id="QXJC01000005">
    <property type="protein sequence ID" value="RID97612.1"/>
    <property type="molecule type" value="Genomic_DNA"/>
</dbReference>
<dbReference type="InterPro" id="IPR029058">
    <property type="entry name" value="AB_hydrolase_fold"/>
</dbReference>
<protein>
    <submittedName>
        <fullName evidence="1">Alpha/beta hydrolase</fullName>
    </submittedName>
</protein>
<gene>
    <name evidence="1" type="ORF">D3F03_12265</name>
</gene>
<name>A0A398C3W5_9BURK</name>
<keyword evidence="2" id="KW-1185">Reference proteome</keyword>
<dbReference type="SUPFAM" id="SSF53474">
    <property type="entry name" value="alpha/beta-Hydrolases"/>
    <property type="match status" value="1"/>
</dbReference>
<organism evidence="1 2">
    <name type="scientific">Simplicispira hankyongi</name>
    <dbReference type="NCBI Taxonomy" id="2315688"/>
    <lineage>
        <taxon>Bacteria</taxon>
        <taxon>Pseudomonadati</taxon>
        <taxon>Pseudomonadota</taxon>
        <taxon>Betaproteobacteria</taxon>
        <taxon>Burkholderiales</taxon>
        <taxon>Comamonadaceae</taxon>
        <taxon>Simplicispira</taxon>
    </lineage>
</organism>
<dbReference type="AlphaFoldDB" id="A0A398C3W5"/>
<evidence type="ECO:0000313" key="2">
    <source>
        <dbReference type="Proteomes" id="UP000266302"/>
    </source>
</evidence>
<accession>A0A398C3W5</accession>
<comment type="caution">
    <text evidence="1">The sequence shown here is derived from an EMBL/GenBank/DDBJ whole genome shotgun (WGS) entry which is preliminary data.</text>
</comment>
<reference evidence="1 2" key="1">
    <citation type="submission" date="2018-09" db="EMBL/GenBank/DDBJ databases">
        <title>Draft genome of Simplicispira sp. NY-02.</title>
        <authorList>
            <person name="Im W.T."/>
        </authorList>
    </citation>
    <scope>NUCLEOTIDE SEQUENCE [LARGE SCALE GENOMIC DNA]</scope>
    <source>
        <strain evidence="1 2">NY-02</strain>
    </source>
</reference>
<keyword evidence="1" id="KW-0378">Hydrolase</keyword>
<dbReference type="Gene3D" id="3.40.50.1820">
    <property type="entry name" value="alpha/beta hydrolase"/>
    <property type="match status" value="1"/>
</dbReference>
<dbReference type="Proteomes" id="UP000266302">
    <property type="component" value="Unassembled WGS sequence"/>
</dbReference>
<sequence length="341" mass="35905">MGPSPAALQARPVRAFVRGGWAVLVLASAALCGCTVPASERGNGTPPAAVEPATASAFHARQLPAADGLTLTALERPARAMPVRYRIIVVPGSGCAGMAPLADRYFAGLLHAEVLVLHKPWVDPDASTPADRCSAAFVQTDGLGAWRAHAIAALHADARTRVGESPLPQLLIGISEGAELLPALAPEVPQLAGLVLLSSSGLDPKEALALQAQRQGATARLQVLERAQAGPLAGAAVREGRSLRYWRELWQWPLEQPLLAAPWPLLQVWGAQDALVPQAAYQRFRALARGRAAPYCARTLPGADHGLQRPGHDGVQQVWAWLEQWARAPGKGLCAGVAAPE</sequence>
<dbReference type="RefSeq" id="WP_119109716.1">
    <property type="nucleotide sequence ID" value="NZ_QXJC01000005.1"/>
</dbReference>
<evidence type="ECO:0000313" key="1">
    <source>
        <dbReference type="EMBL" id="RID97612.1"/>
    </source>
</evidence>